<accession>A0A1G5S4A7</accession>
<evidence type="ECO:0000313" key="1">
    <source>
        <dbReference type="EMBL" id="SCZ80987.1"/>
    </source>
</evidence>
<dbReference type="AlphaFoldDB" id="A0A1G5S4A7"/>
<dbReference type="Proteomes" id="UP000199428">
    <property type="component" value="Unassembled WGS sequence"/>
</dbReference>
<sequence length="66" mass="7639">MTGLLFCCVCWIIIHTCGANAYKIICSFYSHSLHKLYIKSKNFLPLSENSCQFTDLSHNKWYSTIT</sequence>
<name>A0A1G5S4A7_PSEXY</name>
<dbReference type="EMBL" id="FMWK01000017">
    <property type="protein sequence ID" value="SCZ80987.1"/>
    <property type="molecule type" value="Genomic_DNA"/>
</dbReference>
<reference evidence="1 2" key="1">
    <citation type="submission" date="2016-10" db="EMBL/GenBank/DDBJ databases">
        <authorList>
            <person name="de Groot N.N."/>
        </authorList>
    </citation>
    <scope>NUCLEOTIDE SEQUENCE [LARGE SCALE GENOMIC DNA]</scope>
    <source>
        <strain evidence="1 2">DSM 10317</strain>
    </source>
</reference>
<organism evidence="1 2">
    <name type="scientific">Pseudobutyrivibrio xylanivorans</name>
    <dbReference type="NCBI Taxonomy" id="185007"/>
    <lineage>
        <taxon>Bacteria</taxon>
        <taxon>Bacillati</taxon>
        <taxon>Bacillota</taxon>
        <taxon>Clostridia</taxon>
        <taxon>Lachnospirales</taxon>
        <taxon>Lachnospiraceae</taxon>
        <taxon>Pseudobutyrivibrio</taxon>
    </lineage>
</organism>
<proteinExistence type="predicted"/>
<evidence type="ECO:0000313" key="2">
    <source>
        <dbReference type="Proteomes" id="UP000199428"/>
    </source>
</evidence>
<gene>
    <name evidence="1" type="ORF">SAMN02910350_02577</name>
</gene>
<protein>
    <submittedName>
        <fullName evidence="1">Uncharacterized protein</fullName>
    </submittedName>
</protein>